<dbReference type="Proteomes" id="UP000886796">
    <property type="component" value="Unassembled WGS sequence"/>
</dbReference>
<evidence type="ECO:0000256" key="1">
    <source>
        <dbReference type="ARBA" id="ARBA00022448"/>
    </source>
</evidence>
<gene>
    <name evidence="5" type="ORF">IAB74_07415</name>
</gene>
<dbReference type="Gene3D" id="3.40.50.300">
    <property type="entry name" value="P-loop containing nucleotide triphosphate hydrolases"/>
    <property type="match status" value="1"/>
</dbReference>
<evidence type="ECO:0000313" key="6">
    <source>
        <dbReference type="Proteomes" id="UP000886796"/>
    </source>
</evidence>
<dbReference type="AlphaFoldDB" id="A0A9D0Z3M8"/>
<evidence type="ECO:0000313" key="5">
    <source>
        <dbReference type="EMBL" id="HIQ68320.1"/>
    </source>
</evidence>
<name>A0A9D0Z3M8_9FIRM</name>
<dbReference type="SUPFAM" id="SSF52540">
    <property type="entry name" value="P-loop containing nucleoside triphosphate hydrolases"/>
    <property type="match status" value="1"/>
</dbReference>
<keyword evidence="2" id="KW-0547">Nucleotide-binding</keyword>
<evidence type="ECO:0000259" key="4">
    <source>
        <dbReference type="PROSITE" id="PS50893"/>
    </source>
</evidence>
<sequence>MLEITDVYKQYGSQKALDGVSLCLGAGEIVGLFGENGAGKTTLLKCILGLLPYRGSITLDGQPITTDNIGRLSFATCEHSFFPGLTPLAHQEFYREHFPKWRGQRFDALMDFFELPKNKTLRSFSTGQKNQFEVILSLCQGADYILMDEPFAGNDIFNREDFYKVLLGILEPTETVFLSTHLLEEVNGFISRAVLLKEGKILDDVSTLELDERGMSIIDYVKQCYHYQADRVSRALGRLTGEEDAP</sequence>
<dbReference type="Pfam" id="PF00005">
    <property type="entry name" value="ABC_tran"/>
    <property type="match status" value="1"/>
</dbReference>
<feature type="domain" description="ABC transporter" evidence="4">
    <location>
        <begin position="2"/>
        <end position="223"/>
    </location>
</feature>
<dbReference type="InterPro" id="IPR027417">
    <property type="entry name" value="P-loop_NTPase"/>
</dbReference>
<keyword evidence="1" id="KW-0813">Transport</keyword>
<reference evidence="5" key="1">
    <citation type="submission" date="2020-10" db="EMBL/GenBank/DDBJ databases">
        <authorList>
            <person name="Gilroy R."/>
        </authorList>
    </citation>
    <scope>NUCLEOTIDE SEQUENCE</scope>
    <source>
        <strain evidence="5">13361</strain>
    </source>
</reference>
<evidence type="ECO:0000256" key="3">
    <source>
        <dbReference type="ARBA" id="ARBA00022840"/>
    </source>
</evidence>
<evidence type="ECO:0000256" key="2">
    <source>
        <dbReference type="ARBA" id="ARBA00022741"/>
    </source>
</evidence>
<dbReference type="SMART" id="SM00382">
    <property type="entry name" value="AAA"/>
    <property type="match status" value="1"/>
</dbReference>
<dbReference type="GO" id="GO:0005524">
    <property type="term" value="F:ATP binding"/>
    <property type="evidence" value="ECO:0007669"/>
    <property type="project" value="UniProtKB-KW"/>
</dbReference>
<dbReference type="InterPro" id="IPR003593">
    <property type="entry name" value="AAA+_ATPase"/>
</dbReference>
<accession>A0A9D0Z3M8</accession>
<protein>
    <submittedName>
        <fullName evidence="5">ABC transporter ATP-binding protein</fullName>
    </submittedName>
</protein>
<dbReference type="PANTHER" id="PTHR42939:SF1">
    <property type="entry name" value="ABC TRANSPORTER ATP-BINDING PROTEIN ALBC-RELATED"/>
    <property type="match status" value="1"/>
</dbReference>
<comment type="caution">
    <text evidence="5">The sequence shown here is derived from an EMBL/GenBank/DDBJ whole genome shotgun (WGS) entry which is preliminary data.</text>
</comment>
<dbReference type="CDD" id="cd03230">
    <property type="entry name" value="ABC_DR_subfamily_A"/>
    <property type="match status" value="1"/>
</dbReference>
<reference evidence="5" key="2">
    <citation type="journal article" date="2021" name="PeerJ">
        <title>Extensive microbial diversity within the chicken gut microbiome revealed by metagenomics and culture.</title>
        <authorList>
            <person name="Gilroy R."/>
            <person name="Ravi A."/>
            <person name="Getino M."/>
            <person name="Pursley I."/>
            <person name="Horton D.L."/>
            <person name="Alikhan N.F."/>
            <person name="Baker D."/>
            <person name="Gharbi K."/>
            <person name="Hall N."/>
            <person name="Watson M."/>
            <person name="Adriaenssens E.M."/>
            <person name="Foster-Nyarko E."/>
            <person name="Jarju S."/>
            <person name="Secka A."/>
            <person name="Antonio M."/>
            <person name="Oren A."/>
            <person name="Chaudhuri R.R."/>
            <person name="La Ragione R."/>
            <person name="Hildebrand F."/>
            <person name="Pallen M.J."/>
        </authorList>
    </citation>
    <scope>NUCLEOTIDE SEQUENCE</scope>
    <source>
        <strain evidence="5">13361</strain>
    </source>
</reference>
<dbReference type="InterPro" id="IPR051782">
    <property type="entry name" value="ABC_Transporter_VariousFunc"/>
</dbReference>
<proteinExistence type="predicted"/>
<keyword evidence="3 5" id="KW-0067">ATP-binding</keyword>
<dbReference type="PANTHER" id="PTHR42939">
    <property type="entry name" value="ABC TRANSPORTER ATP-BINDING PROTEIN ALBC-RELATED"/>
    <property type="match status" value="1"/>
</dbReference>
<dbReference type="PROSITE" id="PS50893">
    <property type="entry name" value="ABC_TRANSPORTER_2"/>
    <property type="match status" value="1"/>
</dbReference>
<dbReference type="EMBL" id="DVFK01000104">
    <property type="protein sequence ID" value="HIQ68320.1"/>
    <property type="molecule type" value="Genomic_DNA"/>
</dbReference>
<organism evidence="5 6">
    <name type="scientific">Candidatus Faecousia excrementigallinarum</name>
    <dbReference type="NCBI Taxonomy" id="2840806"/>
    <lineage>
        <taxon>Bacteria</taxon>
        <taxon>Bacillati</taxon>
        <taxon>Bacillota</taxon>
        <taxon>Clostridia</taxon>
        <taxon>Eubacteriales</taxon>
        <taxon>Oscillospiraceae</taxon>
        <taxon>Faecousia</taxon>
    </lineage>
</organism>
<dbReference type="InterPro" id="IPR003439">
    <property type="entry name" value="ABC_transporter-like_ATP-bd"/>
</dbReference>
<dbReference type="GO" id="GO:0016887">
    <property type="term" value="F:ATP hydrolysis activity"/>
    <property type="evidence" value="ECO:0007669"/>
    <property type="project" value="InterPro"/>
</dbReference>